<proteinExistence type="predicted"/>
<keyword evidence="4" id="KW-1185">Reference proteome</keyword>
<name>A0A4D9CRI3_9STRA</name>
<dbReference type="Proteomes" id="UP000355283">
    <property type="component" value="Unassembled WGS sequence"/>
</dbReference>
<gene>
    <name evidence="3" type="ORF">NSK_007069</name>
</gene>
<dbReference type="AlphaFoldDB" id="A0A4D9CRI3"/>
<dbReference type="OrthoDB" id="10289961at2759"/>
<keyword evidence="2" id="KW-1133">Transmembrane helix</keyword>
<keyword evidence="2" id="KW-0812">Transmembrane</keyword>
<accession>A0A4D9CRI3</accession>
<organism evidence="3 4">
    <name type="scientific">Nannochloropsis salina CCMP1776</name>
    <dbReference type="NCBI Taxonomy" id="1027361"/>
    <lineage>
        <taxon>Eukaryota</taxon>
        <taxon>Sar</taxon>
        <taxon>Stramenopiles</taxon>
        <taxon>Ochrophyta</taxon>
        <taxon>Eustigmatophyceae</taxon>
        <taxon>Eustigmatales</taxon>
        <taxon>Monodopsidaceae</taxon>
        <taxon>Microchloropsis</taxon>
        <taxon>Microchloropsis salina</taxon>
    </lineage>
</organism>
<sequence>MKKSFFGSVSRQSHGILIRVVLCAILASSSSAYIINSPSRSVSASPLWRPLRESKPPRASTRLHSAASSGPGAFENDDSGWKEVTFIPQKTADLKPGAFRLPRLTDFFATLPPASRWHKLLRRKNPAYESLRHDDYVEACRSLGVPPDIEDDKLAAKVEALLVKYEKDRKKRIMIDWARDKIFEHRIFLQLDGQAVKPPGGMDMRLLDERFLEISPKDTLDLMTALDLSPADLKGKPGPLTAVVNNPLLRALQITRLVKMGRFVLMAFGESLEAPNLRRLLWPGTVGLALALWFGNAVDFVPLKYVITTVSHAGPIYNRGEAKLANRRERRPIKWTKLLLSLAFMALSTAGAWAGGRAWCALKYPTGDLPENIFVPLVANLVTYVMSSCFFIRESTLAGGRTARDAEGGDGGKGGRGGGRRPA</sequence>
<dbReference type="EMBL" id="SDOX01000122">
    <property type="protein sequence ID" value="TFJ81822.1"/>
    <property type="molecule type" value="Genomic_DNA"/>
</dbReference>
<evidence type="ECO:0000256" key="1">
    <source>
        <dbReference type="SAM" id="MobiDB-lite"/>
    </source>
</evidence>
<keyword evidence="2" id="KW-0472">Membrane</keyword>
<feature type="region of interest" description="Disordered" evidence="1">
    <location>
        <begin position="401"/>
        <end position="423"/>
    </location>
</feature>
<feature type="transmembrane region" description="Helical" evidence="2">
    <location>
        <begin position="335"/>
        <end position="353"/>
    </location>
</feature>
<reference evidence="3 4" key="1">
    <citation type="submission" date="2019-01" db="EMBL/GenBank/DDBJ databases">
        <title>Nuclear Genome Assembly of the Microalgal Biofuel strain Nannochloropsis salina CCMP1776.</title>
        <authorList>
            <person name="Hovde B."/>
        </authorList>
    </citation>
    <scope>NUCLEOTIDE SEQUENCE [LARGE SCALE GENOMIC DNA]</scope>
    <source>
        <strain evidence="3 4">CCMP1776</strain>
    </source>
</reference>
<comment type="caution">
    <text evidence="3">The sequence shown here is derived from an EMBL/GenBank/DDBJ whole genome shotgun (WGS) entry which is preliminary data.</text>
</comment>
<feature type="region of interest" description="Disordered" evidence="1">
    <location>
        <begin position="41"/>
        <end position="77"/>
    </location>
</feature>
<protein>
    <submittedName>
        <fullName evidence="3">Uncharacterized protein</fullName>
    </submittedName>
</protein>
<feature type="transmembrane region" description="Helical" evidence="2">
    <location>
        <begin position="373"/>
        <end position="392"/>
    </location>
</feature>
<evidence type="ECO:0000313" key="4">
    <source>
        <dbReference type="Proteomes" id="UP000355283"/>
    </source>
</evidence>
<evidence type="ECO:0000313" key="3">
    <source>
        <dbReference type="EMBL" id="TFJ81822.1"/>
    </source>
</evidence>
<evidence type="ECO:0000256" key="2">
    <source>
        <dbReference type="SAM" id="Phobius"/>
    </source>
</evidence>